<dbReference type="PANTHER" id="PTHR10589:SF17">
    <property type="entry name" value="UBIQUITIN CARBOXYL-TERMINAL HYDROLASE"/>
    <property type="match status" value="1"/>
</dbReference>
<dbReference type="Gene3D" id="3.40.532.10">
    <property type="entry name" value="Peptidase C12, ubiquitin carboxyl-terminal hydrolase"/>
    <property type="match status" value="1"/>
</dbReference>
<dbReference type="SUPFAM" id="SSF54001">
    <property type="entry name" value="Cysteine proteinases"/>
    <property type="match status" value="1"/>
</dbReference>
<feature type="site" description="Transition state stabilizer" evidence="7">
    <location>
        <position position="74"/>
    </location>
</feature>
<dbReference type="PRINTS" id="PR00707">
    <property type="entry name" value="UBCTHYDRLASE"/>
</dbReference>
<accession>D2W2A9</accession>
<keyword evidence="4 7" id="KW-0833">Ubl conjugation pathway</keyword>
<dbReference type="EMBL" id="GG738925">
    <property type="protein sequence ID" value="EFC36832.1"/>
    <property type="molecule type" value="Genomic_DNA"/>
</dbReference>
<dbReference type="EC" id="3.4.19.12" evidence="8"/>
<dbReference type="GO" id="GO:0004843">
    <property type="term" value="F:cysteine-type deubiquitinase activity"/>
    <property type="evidence" value="ECO:0007669"/>
    <property type="project" value="UniProtKB-UniRule"/>
</dbReference>
<evidence type="ECO:0000256" key="5">
    <source>
        <dbReference type="ARBA" id="ARBA00022801"/>
    </source>
</evidence>
<evidence type="ECO:0000256" key="6">
    <source>
        <dbReference type="ARBA" id="ARBA00022807"/>
    </source>
</evidence>
<comment type="similarity">
    <text evidence="2 7 8">Belongs to the peptidase C12 family.</text>
</comment>
<dbReference type="PROSITE" id="PS52048">
    <property type="entry name" value="UCH_DOMAIN"/>
    <property type="match status" value="1"/>
</dbReference>
<dbReference type="KEGG" id="ngr:NAEGRDRAFT_75524"/>
<proteinExistence type="inferred from homology"/>
<dbReference type="eggNOG" id="KOG1415">
    <property type="taxonomic scope" value="Eukaryota"/>
</dbReference>
<keyword evidence="11" id="KW-1185">Reference proteome</keyword>
<dbReference type="OMA" id="KATMHNI"/>
<dbReference type="PANTHER" id="PTHR10589">
    <property type="entry name" value="UBIQUITIN CARBOXYL-TERMINAL HYDROLASE"/>
    <property type="match status" value="1"/>
</dbReference>
<dbReference type="STRING" id="5762.D2W2A9"/>
<dbReference type="InParanoid" id="D2W2A9"/>
<evidence type="ECO:0000313" key="11">
    <source>
        <dbReference type="Proteomes" id="UP000006671"/>
    </source>
</evidence>
<dbReference type="InterPro" id="IPR057254">
    <property type="entry name" value="UCH_AS"/>
</dbReference>
<evidence type="ECO:0000256" key="8">
    <source>
        <dbReference type="RuleBase" id="RU361215"/>
    </source>
</evidence>
<dbReference type="FunCoup" id="D2W2A9">
    <property type="interactions" value="336"/>
</dbReference>
<dbReference type="Proteomes" id="UP000006671">
    <property type="component" value="Unassembled WGS sequence"/>
</dbReference>
<evidence type="ECO:0000256" key="7">
    <source>
        <dbReference type="PROSITE-ProRule" id="PRU01393"/>
    </source>
</evidence>
<dbReference type="InterPro" id="IPR036959">
    <property type="entry name" value="Peptidase_C12_UCH_sf"/>
</dbReference>
<evidence type="ECO:0000259" key="9">
    <source>
        <dbReference type="PROSITE" id="PS52048"/>
    </source>
</evidence>
<feature type="domain" description="UCH catalytic" evidence="9">
    <location>
        <begin position="1"/>
        <end position="212"/>
    </location>
</feature>
<sequence>MNNYANKLGLGGDYEYCDVFGLDDELLDMVPKPVISVLLLFPLTKENQNLQQKEDEEMEKNQDSIPKELFFMKQTIGNACGTVAIIHSLANNIKSLQVASSSFLQDFINGNVGKSSEEIAKSLEGDKRVEEAHESSALSEQNQSEVVEVTDLHFVCFVEKNGHVFELDGRRKFPMNRGASSGDLLKDAIKVVKNYMSLNPEQYLYNIVALAKKQQQE</sequence>
<dbReference type="InterPro" id="IPR001578">
    <property type="entry name" value="Peptidase_C12_UCH"/>
</dbReference>
<comment type="catalytic activity">
    <reaction evidence="1 7 8">
        <text>Thiol-dependent hydrolysis of ester, thioester, amide, peptide and isopeptide bonds formed by the C-terminal Gly of ubiquitin (a 76-residue protein attached to proteins as an intracellular targeting signal).</text>
        <dbReference type="EC" id="3.4.19.12"/>
    </reaction>
</comment>
<dbReference type="InterPro" id="IPR038765">
    <property type="entry name" value="Papain-like_cys_pep_sf"/>
</dbReference>
<reference evidence="10 11" key="1">
    <citation type="journal article" date="2010" name="Cell">
        <title>The genome of Naegleria gruberi illuminates early eukaryotic versatility.</title>
        <authorList>
            <person name="Fritz-Laylin L.K."/>
            <person name="Prochnik S.E."/>
            <person name="Ginger M.L."/>
            <person name="Dacks J.B."/>
            <person name="Carpenter M.L."/>
            <person name="Field M.C."/>
            <person name="Kuo A."/>
            <person name="Paredez A."/>
            <person name="Chapman J."/>
            <person name="Pham J."/>
            <person name="Shu S."/>
            <person name="Neupane R."/>
            <person name="Cipriano M."/>
            <person name="Mancuso J."/>
            <person name="Tu H."/>
            <person name="Salamov A."/>
            <person name="Lindquist E."/>
            <person name="Shapiro H."/>
            <person name="Lucas S."/>
            <person name="Grigoriev I.V."/>
            <person name="Cande W.Z."/>
            <person name="Fulton C."/>
            <person name="Rokhsar D.S."/>
            <person name="Dawson S.C."/>
        </authorList>
    </citation>
    <scope>NUCLEOTIDE SEQUENCE [LARGE SCALE GENOMIC DNA]</scope>
    <source>
        <strain evidence="10 11">NEG-M</strain>
    </source>
</reference>
<feature type="active site" description="Proton donor" evidence="7">
    <location>
        <position position="153"/>
    </location>
</feature>
<dbReference type="GO" id="GO:0005737">
    <property type="term" value="C:cytoplasm"/>
    <property type="evidence" value="ECO:0007669"/>
    <property type="project" value="TreeGrafter"/>
</dbReference>
<protein>
    <recommendedName>
        <fullName evidence="8">Ubiquitin carboxyl-terminal hydrolase</fullName>
        <ecNumber evidence="8">3.4.19.12</ecNumber>
    </recommendedName>
</protein>
<keyword evidence="5 7" id="KW-0378">Hydrolase</keyword>
<dbReference type="PROSITE" id="PS00140">
    <property type="entry name" value="UCH_1"/>
    <property type="match status" value="1"/>
</dbReference>
<dbReference type="OrthoDB" id="427186at2759"/>
<evidence type="ECO:0000313" key="10">
    <source>
        <dbReference type="EMBL" id="EFC36832.1"/>
    </source>
</evidence>
<dbReference type="Pfam" id="PF01088">
    <property type="entry name" value="Peptidase_C12"/>
    <property type="match status" value="1"/>
</dbReference>
<evidence type="ECO:0000256" key="3">
    <source>
        <dbReference type="ARBA" id="ARBA00022670"/>
    </source>
</evidence>
<organism evidence="11">
    <name type="scientific">Naegleria gruberi</name>
    <name type="common">Amoeba</name>
    <dbReference type="NCBI Taxonomy" id="5762"/>
    <lineage>
        <taxon>Eukaryota</taxon>
        <taxon>Discoba</taxon>
        <taxon>Heterolobosea</taxon>
        <taxon>Tetramitia</taxon>
        <taxon>Eutetramitia</taxon>
        <taxon>Vahlkampfiidae</taxon>
        <taxon>Naegleria</taxon>
    </lineage>
</organism>
<keyword evidence="3 7" id="KW-0645">Protease</keyword>
<dbReference type="CDD" id="cd09616">
    <property type="entry name" value="Peptidase_C12_UCH_L1_L3"/>
    <property type="match status" value="1"/>
</dbReference>
<dbReference type="VEuPathDB" id="AmoebaDB:NAEGRDRAFT_75524"/>
<name>D2W2A9_NAEGR</name>
<dbReference type="AlphaFoldDB" id="D2W2A9"/>
<gene>
    <name evidence="10" type="ORF">NAEGRDRAFT_75524</name>
</gene>
<keyword evidence="6 7" id="KW-0788">Thiol protease</keyword>
<dbReference type="FunFam" id="3.40.532.10:FF:000006">
    <property type="entry name" value="Ubiquitin carboxyl-terminal hydrolase"/>
    <property type="match status" value="1"/>
</dbReference>
<evidence type="ECO:0000256" key="2">
    <source>
        <dbReference type="ARBA" id="ARBA00009326"/>
    </source>
</evidence>
<evidence type="ECO:0000256" key="1">
    <source>
        <dbReference type="ARBA" id="ARBA00000707"/>
    </source>
</evidence>
<dbReference type="GO" id="GO:0006511">
    <property type="term" value="P:ubiquitin-dependent protein catabolic process"/>
    <property type="evidence" value="ECO:0007669"/>
    <property type="project" value="UniProtKB-UniRule"/>
</dbReference>
<evidence type="ECO:0000256" key="4">
    <source>
        <dbReference type="ARBA" id="ARBA00022786"/>
    </source>
</evidence>
<feature type="active site" description="Nucleophile" evidence="7">
    <location>
        <position position="80"/>
    </location>
</feature>
<dbReference type="GeneID" id="8862932"/>
<feature type="site" description="Important for enzyme activity" evidence="7">
    <location>
        <position position="168"/>
    </location>
</feature>
<dbReference type="GO" id="GO:0016579">
    <property type="term" value="P:protein deubiquitination"/>
    <property type="evidence" value="ECO:0007669"/>
    <property type="project" value="TreeGrafter"/>
</dbReference>
<dbReference type="RefSeq" id="XP_002669576.1">
    <property type="nucleotide sequence ID" value="XM_002669530.1"/>
</dbReference>